<name>A0A8R7PWK2_TRIUA</name>
<reference evidence="3" key="1">
    <citation type="journal article" date="2013" name="Nature">
        <title>Draft genome of the wheat A-genome progenitor Triticum urartu.</title>
        <authorList>
            <person name="Ling H.Q."/>
            <person name="Zhao S."/>
            <person name="Liu D."/>
            <person name="Wang J."/>
            <person name="Sun H."/>
            <person name="Zhang C."/>
            <person name="Fan H."/>
            <person name="Li D."/>
            <person name="Dong L."/>
            <person name="Tao Y."/>
            <person name="Gao C."/>
            <person name="Wu H."/>
            <person name="Li Y."/>
            <person name="Cui Y."/>
            <person name="Guo X."/>
            <person name="Zheng S."/>
            <person name="Wang B."/>
            <person name="Yu K."/>
            <person name="Liang Q."/>
            <person name="Yang W."/>
            <person name="Lou X."/>
            <person name="Chen J."/>
            <person name="Feng M."/>
            <person name="Jian J."/>
            <person name="Zhang X."/>
            <person name="Luo G."/>
            <person name="Jiang Y."/>
            <person name="Liu J."/>
            <person name="Wang Z."/>
            <person name="Sha Y."/>
            <person name="Zhang B."/>
            <person name="Wu H."/>
            <person name="Tang D."/>
            <person name="Shen Q."/>
            <person name="Xue P."/>
            <person name="Zou S."/>
            <person name="Wang X."/>
            <person name="Liu X."/>
            <person name="Wang F."/>
            <person name="Yang Y."/>
            <person name="An X."/>
            <person name="Dong Z."/>
            <person name="Zhang K."/>
            <person name="Zhang X."/>
            <person name="Luo M.C."/>
            <person name="Dvorak J."/>
            <person name="Tong Y."/>
            <person name="Wang J."/>
            <person name="Yang H."/>
            <person name="Li Z."/>
            <person name="Wang D."/>
            <person name="Zhang A."/>
            <person name="Wang J."/>
        </authorList>
    </citation>
    <scope>NUCLEOTIDE SEQUENCE</scope>
    <source>
        <strain evidence="3">cv. G1812</strain>
    </source>
</reference>
<reference evidence="2" key="2">
    <citation type="submission" date="2018-03" db="EMBL/GenBank/DDBJ databases">
        <title>The Triticum urartu genome reveals the dynamic nature of wheat genome evolution.</title>
        <authorList>
            <person name="Ling H."/>
            <person name="Ma B."/>
            <person name="Shi X."/>
            <person name="Liu H."/>
            <person name="Dong L."/>
            <person name="Sun H."/>
            <person name="Cao Y."/>
            <person name="Gao Q."/>
            <person name="Zheng S."/>
            <person name="Li Y."/>
            <person name="Yu Y."/>
            <person name="Du H."/>
            <person name="Qi M."/>
            <person name="Li Y."/>
            <person name="Yu H."/>
            <person name="Cui Y."/>
            <person name="Wang N."/>
            <person name="Chen C."/>
            <person name="Wu H."/>
            <person name="Zhao Y."/>
            <person name="Zhang J."/>
            <person name="Li Y."/>
            <person name="Zhou W."/>
            <person name="Zhang B."/>
            <person name="Hu W."/>
            <person name="Eijk M."/>
            <person name="Tang J."/>
            <person name="Witsenboer H."/>
            <person name="Zhao S."/>
            <person name="Li Z."/>
            <person name="Zhang A."/>
            <person name="Wang D."/>
            <person name="Liang C."/>
        </authorList>
    </citation>
    <scope>NUCLEOTIDE SEQUENCE [LARGE SCALE GENOMIC DNA]</scope>
    <source>
        <strain evidence="2">cv. G1812</strain>
    </source>
</reference>
<feature type="chain" id="PRO_5035834917" evidence="1">
    <location>
        <begin position="19"/>
        <end position="53"/>
    </location>
</feature>
<accession>A0A8R7PWK2</accession>
<keyword evidence="3" id="KW-1185">Reference proteome</keyword>
<keyword evidence="1" id="KW-0732">Signal</keyword>
<proteinExistence type="predicted"/>
<reference evidence="2" key="3">
    <citation type="submission" date="2022-06" db="UniProtKB">
        <authorList>
            <consortium name="EnsemblPlants"/>
        </authorList>
    </citation>
    <scope>IDENTIFICATION</scope>
</reference>
<dbReference type="Proteomes" id="UP000015106">
    <property type="component" value="Chromosome 3"/>
</dbReference>
<dbReference type="Gramene" id="TuG1812G0300004004.01.T02">
    <property type="protein sequence ID" value="TuG1812G0300004004.01.T02"/>
    <property type="gene ID" value="TuG1812G0300004004.01"/>
</dbReference>
<dbReference type="AlphaFoldDB" id="A0A8R7PWK2"/>
<evidence type="ECO:0000313" key="2">
    <source>
        <dbReference type="EnsemblPlants" id="TuG1812G0300004004.01.T02"/>
    </source>
</evidence>
<sequence length="53" mass="6188">MAVGVFCIYLCWSRFGLGKIDFSLQTYMYCHILINKHTIQGCTMSILWFGVYD</sequence>
<evidence type="ECO:0000313" key="3">
    <source>
        <dbReference type="Proteomes" id="UP000015106"/>
    </source>
</evidence>
<feature type="signal peptide" evidence="1">
    <location>
        <begin position="1"/>
        <end position="18"/>
    </location>
</feature>
<protein>
    <submittedName>
        <fullName evidence="2">Uncharacterized protein</fullName>
    </submittedName>
</protein>
<organism evidence="2 3">
    <name type="scientific">Triticum urartu</name>
    <name type="common">Red wild einkorn</name>
    <name type="synonym">Crithodium urartu</name>
    <dbReference type="NCBI Taxonomy" id="4572"/>
    <lineage>
        <taxon>Eukaryota</taxon>
        <taxon>Viridiplantae</taxon>
        <taxon>Streptophyta</taxon>
        <taxon>Embryophyta</taxon>
        <taxon>Tracheophyta</taxon>
        <taxon>Spermatophyta</taxon>
        <taxon>Magnoliopsida</taxon>
        <taxon>Liliopsida</taxon>
        <taxon>Poales</taxon>
        <taxon>Poaceae</taxon>
        <taxon>BOP clade</taxon>
        <taxon>Pooideae</taxon>
        <taxon>Triticodae</taxon>
        <taxon>Triticeae</taxon>
        <taxon>Triticinae</taxon>
        <taxon>Triticum</taxon>
    </lineage>
</organism>
<dbReference type="EnsemblPlants" id="TuG1812G0300004004.01.T02">
    <property type="protein sequence ID" value="TuG1812G0300004004.01.T02"/>
    <property type="gene ID" value="TuG1812G0300004004.01"/>
</dbReference>
<evidence type="ECO:0000256" key="1">
    <source>
        <dbReference type="SAM" id="SignalP"/>
    </source>
</evidence>